<sequence length="38" mass="4625">MEDVYLYILTYLPLQDIYNCMQVDKTMYNASQQPYLWG</sequence>
<evidence type="ECO:0000259" key="1">
    <source>
        <dbReference type="Pfam" id="PF12937"/>
    </source>
</evidence>
<dbReference type="EMBL" id="KY684121">
    <property type="protein sequence ID" value="ARF12669.1"/>
    <property type="molecule type" value="Genomic_DNA"/>
</dbReference>
<dbReference type="Pfam" id="PF12937">
    <property type="entry name" value="F-box-like"/>
    <property type="match status" value="1"/>
</dbReference>
<dbReference type="InterPro" id="IPR036047">
    <property type="entry name" value="F-box-like_dom_sf"/>
</dbReference>
<organism evidence="2">
    <name type="scientific">Klosneuvirus KNV1</name>
    <dbReference type="NCBI Taxonomy" id="1977640"/>
    <lineage>
        <taxon>Viruses</taxon>
        <taxon>Varidnaviria</taxon>
        <taxon>Bamfordvirae</taxon>
        <taxon>Nucleocytoviricota</taxon>
        <taxon>Megaviricetes</taxon>
        <taxon>Imitervirales</taxon>
        <taxon>Mimiviridae</taxon>
        <taxon>Klosneuvirinae</taxon>
        <taxon>Klosneuvirus</taxon>
    </lineage>
</organism>
<dbReference type="InterPro" id="IPR001810">
    <property type="entry name" value="F-box_dom"/>
</dbReference>
<reference evidence="2" key="1">
    <citation type="journal article" date="2017" name="Science">
        <title>Giant viruses with an expanded complement of translation system components.</title>
        <authorList>
            <person name="Schulz F."/>
            <person name="Yutin N."/>
            <person name="Ivanova N.N."/>
            <person name="Ortega D.R."/>
            <person name="Lee T.K."/>
            <person name="Vierheilig J."/>
            <person name="Daims H."/>
            <person name="Horn M."/>
            <person name="Wagner M."/>
            <person name="Jensen G.J."/>
            <person name="Kyrpides N.C."/>
            <person name="Koonin E.V."/>
            <person name="Woyke T."/>
        </authorList>
    </citation>
    <scope>NUCLEOTIDE SEQUENCE</scope>
    <source>
        <strain evidence="2">KNV1</strain>
    </source>
</reference>
<gene>
    <name evidence="2" type="ORF">Klosneuvirus_14_9</name>
</gene>
<feature type="domain" description="F-box" evidence="1">
    <location>
        <begin position="3"/>
        <end position="37"/>
    </location>
</feature>
<dbReference type="CDD" id="cd09917">
    <property type="entry name" value="F-box_SF"/>
    <property type="match status" value="1"/>
</dbReference>
<name>A0A1V0SLP5_9VIRU</name>
<dbReference type="Gene3D" id="1.20.1280.50">
    <property type="match status" value="1"/>
</dbReference>
<protein>
    <submittedName>
        <fullName evidence="2">Leucine-rich repeat protein</fullName>
    </submittedName>
</protein>
<feature type="non-terminal residue" evidence="2">
    <location>
        <position position="38"/>
    </location>
</feature>
<dbReference type="SUPFAM" id="SSF81383">
    <property type="entry name" value="F-box domain"/>
    <property type="match status" value="1"/>
</dbReference>
<evidence type="ECO:0000313" key="2">
    <source>
        <dbReference type="EMBL" id="ARF12669.1"/>
    </source>
</evidence>
<proteinExistence type="predicted"/>
<accession>A0A1V0SLP5</accession>